<accession>A0ABR0FTE1</accession>
<evidence type="ECO:0000256" key="1">
    <source>
        <dbReference type="SAM" id="MobiDB-lite"/>
    </source>
</evidence>
<dbReference type="GeneID" id="87895060"/>
<feature type="compositionally biased region" description="Basic and acidic residues" evidence="1">
    <location>
        <begin position="961"/>
        <end position="972"/>
    </location>
</feature>
<feature type="domain" description="Histone deacetylase" evidence="2">
    <location>
        <begin position="275"/>
        <end position="605"/>
    </location>
</feature>
<proteinExistence type="predicted"/>
<feature type="compositionally biased region" description="Basic and acidic residues" evidence="1">
    <location>
        <begin position="30"/>
        <end position="43"/>
    </location>
</feature>
<evidence type="ECO:0000313" key="3">
    <source>
        <dbReference type="EMBL" id="KAK4647179.1"/>
    </source>
</evidence>
<dbReference type="SUPFAM" id="SSF52768">
    <property type="entry name" value="Arginase/deacetylase"/>
    <property type="match status" value="1"/>
</dbReference>
<dbReference type="InterPro" id="IPR000286">
    <property type="entry name" value="HDACs"/>
</dbReference>
<feature type="region of interest" description="Disordered" evidence="1">
    <location>
        <begin position="961"/>
        <end position="1087"/>
    </location>
</feature>
<feature type="compositionally biased region" description="Polar residues" evidence="1">
    <location>
        <begin position="1001"/>
        <end position="1023"/>
    </location>
</feature>
<feature type="compositionally biased region" description="Pro residues" evidence="1">
    <location>
        <begin position="1147"/>
        <end position="1162"/>
    </location>
</feature>
<feature type="region of interest" description="Disordered" evidence="1">
    <location>
        <begin position="797"/>
        <end position="873"/>
    </location>
</feature>
<sequence>MASPASLSELSSRPKRTFQPQVDPQQDRPASNKDGSKSPREGDLTQSLQHLTISTTSSPARQPRAPRPSPLKPTSSYDYPSESSPRRPSSAMRSPLSNSSSVRSPSRAGTPALLRKASTNSLRSVNGVTPLRRASSASILSPTPSRSARSPLRSMSPEFPEKPILTPQAVANAHFKAELDALHGPDWNRPAETVVILQDACYGHRFSRPKTSKAQLSTIVERPERVKACVLGVSAAYVRLGERHQDGDFPIAPEANPAQLPTIPFRIQKSDRRLPLTSQTVTNVHGTKWMEELKIMCETAESKLAINGKELQRPDIDRGANTGAPQKLHEGDLYLCAETLEALEGALGGVCDAVDAVFRPQGPQRAFVAIRPPGHHCSGSYPSGFCWINNVHVGIMHAILSHGLTHAAIIDFDLHHGDGSQSIAWLHNARSAGLGKNAAWWKKTSIGYFSLHDINSYPCEMGDEDKVRNASICIDNAHGQSIWNVHLQPWKTEADFWALYESKYSILLDKTREYLRVQTEKLRAQGVNSRAAIFLSAGFDASEWESPGMQRHNVNVPTEFYARLTRDVVKIAAEEGTSVEGRVISVLEGGYSDRALCSGVLSHICGLAGDGPRAKQEVAPSGLGYEMGQKLGTVEAVKGNPPKEDRARRYDPSWWSVPELEALEAAISAPSVEIRKPRNVIPPTYSSPTQASAARAAVPPKNTRRSVSGFGVPNSHGHSYRAPTPPPPDVAWTTAALELSRLLIPSERQTDSCTHEELGAEATRARRERQFALAQGAEDADPQTIPVDVPPPVIVERAPTRMSLRERKTRPTYLEDEDDDRKSRRKTVAGPAVLATEKKRPPPSRRLSTASTTVSTAVSETVDSAPPLPTAPIRAGSRLEHVRSDSVASVRTNASGINVRKTRAPAKKEPVPRAPRVSKKHVGAPAVAAPELPKSGGEGGDEVDKLAKDMKKIKITVVSKAVRDARERERNAQAKLAATDTISVTVPTEPNENKPLLSVQPPENQTVPATPSDTESTFVSSPLASAAENYPLPALSSPGHYQPSESPASPLYPASETFSNSAMSSFTPTFSSPVRGVSPHRTTSTPTPMDMFVHYHPDGPAPESNVQRQQQPLQWLPPNVATPVSAMAPMKRGDLPVFSSTGAIPFSPGPPQTPVSSPPPPVAGRVGTPAVKNSPVRNLITKMENR</sequence>
<feature type="compositionally biased region" description="Polar residues" evidence="1">
    <location>
        <begin position="117"/>
        <end position="127"/>
    </location>
</feature>
<feature type="region of interest" description="Disordered" evidence="1">
    <location>
        <begin position="1139"/>
        <end position="1186"/>
    </location>
</feature>
<feature type="region of interest" description="Disordered" evidence="1">
    <location>
        <begin position="683"/>
        <end position="706"/>
    </location>
</feature>
<dbReference type="InterPro" id="IPR053244">
    <property type="entry name" value="HDAC_HD_type_1"/>
</dbReference>
<gene>
    <name evidence="3" type="primary">HOS3</name>
    <name evidence="3" type="ORF">QC761_123160</name>
</gene>
<dbReference type="EMBL" id="JAFFGZ010000002">
    <property type="protein sequence ID" value="KAK4647179.1"/>
    <property type="molecule type" value="Genomic_DNA"/>
</dbReference>
<dbReference type="GO" id="GO:0141221">
    <property type="term" value="F:histone deacetylase activity, hydrolytic mechanism"/>
    <property type="evidence" value="ECO:0007669"/>
    <property type="project" value="UniProtKB-EC"/>
</dbReference>
<organism evidence="3 4">
    <name type="scientific">Podospora bellae-mahoneyi</name>
    <dbReference type="NCBI Taxonomy" id="2093777"/>
    <lineage>
        <taxon>Eukaryota</taxon>
        <taxon>Fungi</taxon>
        <taxon>Dikarya</taxon>
        <taxon>Ascomycota</taxon>
        <taxon>Pezizomycotina</taxon>
        <taxon>Sordariomycetes</taxon>
        <taxon>Sordariomycetidae</taxon>
        <taxon>Sordariales</taxon>
        <taxon>Podosporaceae</taxon>
        <taxon>Podospora</taxon>
    </lineage>
</organism>
<name>A0ABR0FTE1_9PEZI</name>
<feature type="compositionally biased region" description="Polar residues" evidence="1">
    <location>
        <begin position="135"/>
        <end position="148"/>
    </location>
</feature>
<feature type="compositionally biased region" description="Low complexity" evidence="1">
    <location>
        <begin position="848"/>
        <end position="865"/>
    </location>
</feature>
<feature type="compositionally biased region" description="Polar residues" evidence="1">
    <location>
        <begin position="44"/>
        <end position="56"/>
    </location>
</feature>
<feature type="compositionally biased region" description="Low complexity" evidence="1">
    <location>
        <begin position="73"/>
        <end position="107"/>
    </location>
</feature>
<evidence type="ECO:0000313" key="4">
    <source>
        <dbReference type="Proteomes" id="UP001322138"/>
    </source>
</evidence>
<feature type="region of interest" description="Disordered" evidence="1">
    <location>
        <begin position="902"/>
        <end position="943"/>
    </location>
</feature>
<dbReference type="RefSeq" id="XP_062736155.1">
    <property type="nucleotide sequence ID" value="XM_062875578.1"/>
</dbReference>
<feature type="region of interest" description="Disordered" evidence="1">
    <location>
        <begin position="1"/>
        <end position="155"/>
    </location>
</feature>
<comment type="caution">
    <text evidence="3">The sequence shown here is derived from an EMBL/GenBank/DDBJ whole genome shotgun (WGS) entry which is preliminary data.</text>
</comment>
<protein>
    <submittedName>
        <fullName evidence="3">Histone deacetylase</fullName>
        <ecNumber evidence="3">3.5.1.98</ecNumber>
    </submittedName>
</protein>
<dbReference type="Proteomes" id="UP001322138">
    <property type="component" value="Unassembled WGS sequence"/>
</dbReference>
<feature type="compositionally biased region" description="Polar residues" evidence="1">
    <location>
        <begin position="1"/>
        <end position="11"/>
    </location>
</feature>
<dbReference type="Gene3D" id="3.40.800.20">
    <property type="entry name" value="Histone deacetylase domain"/>
    <property type="match status" value="1"/>
</dbReference>
<evidence type="ECO:0000259" key="2">
    <source>
        <dbReference type="Pfam" id="PF00850"/>
    </source>
</evidence>
<dbReference type="CDD" id="cd09998">
    <property type="entry name" value="HDAC_Hos3"/>
    <property type="match status" value="1"/>
</dbReference>
<dbReference type="Pfam" id="PF00850">
    <property type="entry name" value="Hist_deacetyl"/>
    <property type="match status" value="1"/>
</dbReference>
<feature type="compositionally biased region" description="Polar residues" evidence="1">
    <location>
        <begin position="980"/>
        <end position="990"/>
    </location>
</feature>
<dbReference type="PRINTS" id="PR01270">
    <property type="entry name" value="HDASUPER"/>
</dbReference>
<keyword evidence="4" id="KW-1185">Reference proteome</keyword>
<dbReference type="EC" id="3.5.1.98" evidence="3"/>
<dbReference type="PANTHER" id="PTHR47558:SF1">
    <property type="entry name" value="HISTONE DEACETYLASE HOS3"/>
    <property type="match status" value="1"/>
</dbReference>
<feature type="compositionally biased region" description="Polar residues" evidence="1">
    <location>
        <begin position="1056"/>
        <end position="1072"/>
    </location>
</feature>
<dbReference type="InterPro" id="IPR023696">
    <property type="entry name" value="Ureohydrolase_dom_sf"/>
</dbReference>
<dbReference type="InterPro" id="IPR037138">
    <property type="entry name" value="His_deacetylse_dom_sf"/>
</dbReference>
<dbReference type="InterPro" id="IPR023801">
    <property type="entry name" value="His_deacetylse_dom"/>
</dbReference>
<reference evidence="3 4" key="1">
    <citation type="journal article" date="2023" name="bioRxiv">
        <title>High-quality genome assemblies of four members of thePodospora anserinaspecies complex.</title>
        <authorList>
            <person name="Ament-Velasquez S.L."/>
            <person name="Vogan A.A."/>
            <person name="Wallerman O."/>
            <person name="Hartmann F."/>
            <person name="Gautier V."/>
            <person name="Silar P."/>
            <person name="Giraud T."/>
            <person name="Johannesson H."/>
        </authorList>
    </citation>
    <scope>NUCLEOTIDE SEQUENCE [LARGE SCALE GENOMIC DNA]</scope>
    <source>
        <strain evidence="3 4">CBS 112042</strain>
    </source>
</reference>
<dbReference type="PANTHER" id="PTHR47558">
    <property type="entry name" value="HISTONE DEACETYLASE HOS3"/>
    <property type="match status" value="1"/>
</dbReference>
<keyword evidence="3" id="KW-0378">Hydrolase</keyword>